<evidence type="ECO:0000256" key="2">
    <source>
        <dbReference type="ARBA" id="ARBA00008374"/>
    </source>
</evidence>
<evidence type="ECO:0000313" key="6">
    <source>
        <dbReference type="EMBL" id="ARE27881.1"/>
    </source>
</evidence>
<dbReference type="Pfam" id="PF22477">
    <property type="entry name" value="RepD-like_N"/>
    <property type="match status" value="1"/>
</dbReference>
<dbReference type="EMBL" id="AP024222">
    <property type="protein sequence ID" value="BCO05948.1"/>
    <property type="molecule type" value="Genomic_DNA"/>
</dbReference>
<dbReference type="Proteomes" id="UP000191806">
    <property type="component" value="Chromosome"/>
</dbReference>
<evidence type="ECO:0000313" key="7">
    <source>
        <dbReference type="EMBL" id="BCO05948.1"/>
    </source>
</evidence>
<dbReference type="Proteomes" id="UP000192016">
    <property type="component" value="Chromosome"/>
</dbReference>
<sequence>MPKANKESLLSLFKKDKKSMNNTVKQMNESAGISNSPLEGQKLNLRTQLSEKYGFVSIKIDRLTIMGNIELGGNQVFQNLCQFWDVIELQSNGEYAGFYGQLFRDSTENFYVSYMPIKAKRMKTKNFYLEFNPAKSGQDNLNYVFDYLVPLLEEVSISRIDIALDFERDLSSFILGGRSKKKIFFGTDGKIETRYAGSGDEFIIRLYDKKKERTEKGDKIAQEEVQKFDQLWRLEFELHGSGFIENQLKKEFRFLSDTPIVQLDFEDRNYIELSPQEKIIFLSKDEHPELFAELSKATKAKYNALRKKASIIDLADMTRLPFELTEICWDYPQEIDLIQFLNEILKV</sequence>
<accession>A0A166XET4</accession>
<dbReference type="Proteomes" id="UP000595253">
    <property type="component" value="Chromosome"/>
</dbReference>
<dbReference type="Proteomes" id="UP000663552">
    <property type="component" value="Chromosome"/>
</dbReference>
<protein>
    <recommendedName>
        <fullName evidence="3">Replication initiation protein</fullName>
    </recommendedName>
</protein>
<evidence type="ECO:0000313" key="8">
    <source>
        <dbReference type="EMBL" id="QSD62299.1"/>
    </source>
</evidence>
<reference evidence="6" key="4">
    <citation type="submission" date="2023-03" db="EMBL/GenBank/DDBJ databases">
        <authorList>
            <person name="McDonnell B."/>
        </authorList>
    </citation>
    <scope>NUCLEOTIDE SEQUENCE</scope>
    <source>
        <strain evidence="6">JM1</strain>
        <strain evidence="9">UC109</strain>
    </source>
</reference>
<comment type="function">
    <text evidence="1">This protein is probably a specific topoisomerase involved in initiating replication. This protein is specifically required and may be rate-limiting for replication of the plasmid in vivo.</text>
</comment>
<dbReference type="EMBL" id="CP015899">
    <property type="protein sequence ID" value="ARE27881.1"/>
    <property type="molecule type" value="Genomic_DNA"/>
</dbReference>
<evidence type="ECO:0000313" key="10">
    <source>
        <dbReference type="Proteomes" id="UP000191806"/>
    </source>
</evidence>
<reference evidence="8" key="2">
    <citation type="journal article" date="2020" name="Mol. Microbiol.">
        <title>The CWPS Rubik's cube: Linking diversity of cell wall polysaccharide structures with the encoded biosynthetic machinery of selected Lactococcus lactis strains.</title>
        <authorList>
            <person name="Mahony J."/>
            <person name="Frantzen C."/>
            <person name="Vinogradov E."/>
            <person name="Sadovskaya I."/>
            <person name="Theodorou I."/>
            <person name="Kelleher P."/>
            <person name="Chapot-Chartier M.P."/>
            <person name="Cambillau C."/>
            <person name="Holo H."/>
            <person name="van Sinderen D."/>
        </authorList>
    </citation>
    <scope>NUCLEOTIDE SEQUENCE</scope>
    <source>
        <strain evidence="8">1196</strain>
    </source>
</reference>
<evidence type="ECO:0000256" key="3">
    <source>
        <dbReference type="ARBA" id="ARBA00019152"/>
    </source>
</evidence>
<comment type="similarity">
    <text evidence="2">Belongs to the plasmid replication initiation factor family.</text>
</comment>
<name>A0A166XET4_LACLC</name>
<proteinExistence type="inferred from homology"/>
<dbReference type="AlphaFoldDB" id="A0A166XET4"/>
<dbReference type="InterPro" id="IPR054456">
    <property type="entry name" value="RepD-like_N"/>
</dbReference>
<reference evidence="7 12" key="3">
    <citation type="submission" date="2020-12" db="EMBL/GenBank/DDBJ databases">
        <title>Complete genome sequence of lactococcus lactis subsp. cremoris strain EPSC and strain G3-2.</title>
        <authorList>
            <person name="Kita K."/>
            <person name="Ishikawa S."/>
        </authorList>
    </citation>
    <scope>NUCLEOTIDE SEQUENCE [LARGE SCALE GENOMIC DNA]</scope>
    <source>
        <strain evidence="7 12">EPSC</strain>
    </source>
</reference>
<evidence type="ECO:0000313" key="12">
    <source>
        <dbReference type="Proteomes" id="UP000595253"/>
    </source>
</evidence>
<gene>
    <name evidence="8" type="ORF">LL1196_0648</name>
    <name evidence="7" type="ORF">LLC_11880</name>
    <name evidence="6" type="ORF">LLJM1_0489</name>
    <name evidence="9" type="ORF">LLUC109_0546</name>
</gene>
<evidence type="ECO:0000313" key="11">
    <source>
        <dbReference type="Proteomes" id="UP000192016"/>
    </source>
</evidence>
<evidence type="ECO:0000259" key="5">
    <source>
        <dbReference type="Pfam" id="PF22477"/>
    </source>
</evidence>
<dbReference type="EMBL" id="CP032148">
    <property type="protein sequence ID" value="QSD62299.1"/>
    <property type="molecule type" value="Genomic_DNA"/>
</dbReference>
<reference evidence="10 11" key="1">
    <citation type="journal article" date="2017" name="BMC Genomics">
        <title>Comparative and functional genomics of the Lactococcus lactis taxon; insights into evolution and niche adaptation.</title>
        <authorList>
            <person name="Kelleher P."/>
            <person name="Bottacini F."/>
            <person name="Mahony J."/>
            <person name="Kilcawley K.N."/>
            <person name="van Sinderen D."/>
        </authorList>
    </citation>
    <scope>NUCLEOTIDE SEQUENCE [LARGE SCALE GENOMIC DNA]</scope>
    <source>
        <strain evidence="6 10">JM1</strain>
        <strain evidence="9 11">UC109</strain>
    </source>
</reference>
<dbReference type="EMBL" id="CP015907">
    <property type="protein sequence ID" value="WOW93297.1"/>
    <property type="molecule type" value="Genomic_DNA"/>
</dbReference>
<evidence type="ECO:0000256" key="4">
    <source>
        <dbReference type="ARBA" id="ARBA00022705"/>
    </source>
</evidence>
<organism evidence="6 10">
    <name type="scientific">Lactococcus lactis subsp. cremoris</name>
    <name type="common">Streptococcus cremoris</name>
    <dbReference type="NCBI Taxonomy" id="1359"/>
    <lineage>
        <taxon>Bacteria</taxon>
        <taxon>Bacillati</taxon>
        <taxon>Bacillota</taxon>
        <taxon>Bacilli</taxon>
        <taxon>Lactobacillales</taxon>
        <taxon>Streptococcaceae</taxon>
        <taxon>Lactococcus</taxon>
    </lineage>
</organism>
<dbReference type="RefSeq" id="WP_011675590.1">
    <property type="nucleotide sequence ID" value="NZ_CP015894.2"/>
</dbReference>
<keyword evidence="4" id="KW-0235">DNA replication</keyword>
<evidence type="ECO:0000256" key="1">
    <source>
        <dbReference type="ARBA" id="ARBA00002548"/>
    </source>
</evidence>
<feature type="domain" description="Replication initiation protein N-terminal" evidence="5">
    <location>
        <begin position="62"/>
        <end position="152"/>
    </location>
</feature>
<evidence type="ECO:0000313" key="9">
    <source>
        <dbReference type="EMBL" id="WOW93297.1"/>
    </source>
</evidence>